<keyword evidence="2" id="KW-1185">Reference proteome</keyword>
<reference evidence="1" key="1">
    <citation type="journal article" date="2023" name="GigaByte">
        <title>Genome assembly of the bearded iris, Iris pallida Lam.</title>
        <authorList>
            <person name="Bruccoleri R.E."/>
            <person name="Oakeley E.J."/>
            <person name="Faust A.M.E."/>
            <person name="Altorfer M."/>
            <person name="Dessus-Babus S."/>
            <person name="Burckhardt D."/>
            <person name="Oertli M."/>
            <person name="Naumann U."/>
            <person name="Petersen F."/>
            <person name="Wong J."/>
        </authorList>
    </citation>
    <scope>NUCLEOTIDE SEQUENCE</scope>
    <source>
        <strain evidence="1">GSM-AAB239-AS_SAM_17_03QT</strain>
    </source>
</reference>
<accession>A0AAX6H891</accession>
<sequence length="89" mass="9794">MASPFTRMLMSVSKKSSATAAAMTSFPLFFSSCSLLSINSSKISWYLAKHFSDRRLFPCKSNHLSIGKKSETFGAPISTIVPLMRSLKP</sequence>
<protein>
    <submittedName>
        <fullName evidence="1">Geraniol 8-hydroxylase-like</fullName>
    </submittedName>
</protein>
<comment type="caution">
    <text evidence="1">The sequence shown here is derived from an EMBL/GenBank/DDBJ whole genome shotgun (WGS) entry which is preliminary data.</text>
</comment>
<evidence type="ECO:0000313" key="1">
    <source>
        <dbReference type="EMBL" id="KAJ6836791.1"/>
    </source>
</evidence>
<evidence type="ECO:0000313" key="2">
    <source>
        <dbReference type="Proteomes" id="UP001140949"/>
    </source>
</evidence>
<gene>
    <name evidence="1" type="ORF">M6B38_325420</name>
</gene>
<dbReference type="AlphaFoldDB" id="A0AAX6H891"/>
<dbReference type="PROSITE" id="PS51257">
    <property type="entry name" value="PROKAR_LIPOPROTEIN"/>
    <property type="match status" value="1"/>
</dbReference>
<dbReference type="Proteomes" id="UP001140949">
    <property type="component" value="Unassembled WGS sequence"/>
</dbReference>
<name>A0AAX6H891_IRIPA</name>
<organism evidence="1 2">
    <name type="scientific">Iris pallida</name>
    <name type="common">Sweet iris</name>
    <dbReference type="NCBI Taxonomy" id="29817"/>
    <lineage>
        <taxon>Eukaryota</taxon>
        <taxon>Viridiplantae</taxon>
        <taxon>Streptophyta</taxon>
        <taxon>Embryophyta</taxon>
        <taxon>Tracheophyta</taxon>
        <taxon>Spermatophyta</taxon>
        <taxon>Magnoliopsida</taxon>
        <taxon>Liliopsida</taxon>
        <taxon>Asparagales</taxon>
        <taxon>Iridaceae</taxon>
        <taxon>Iridoideae</taxon>
        <taxon>Irideae</taxon>
        <taxon>Iris</taxon>
    </lineage>
</organism>
<dbReference type="EMBL" id="JANAVB010011800">
    <property type="protein sequence ID" value="KAJ6836791.1"/>
    <property type="molecule type" value="Genomic_DNA"/>
</dbReference>
<reference evidence="1" key="2">
    <citation type="submission" date="2023-04" db="EMBL/GenBank/DDBJ databases">
        <authorList>
            <person name="Bruccoleri R.E."/>
            <person name="Oakeley E.J."/>
            <person name="Faust A.-M."/>
            <person name="Dessus-Babus S."/>
            <person name="Altorfer M."/>
            <person name="Burckhardt D."/>
            <person name="Oertli M."/>
            <person name="Naumann U."/>
            <person name="Petersen F."/>
            <person name="Wong J."/>
        </authorList>
    </citation>
    <scope>NUCLEOTIDE SEQUENCE</scope>
    <source>
        <strain evidence="1">GSM-AAB239-AS_SAM_17_03QT</strain>
        <tissue evidence="1">Leaf</tissue>
    </source>
</reference>
<proteinExistence type="predicted"/>